<dbReference type="InterPro" id="IPR046528">
    <property type="entry name" value="DUF6593"/>
</dbReference>
<accession>A0AAD7P2U3</accession>
<name>A0AAD7P2U3_9AGAR</name>
<evidence type="ECO:0000259" key="1">
    <source>
        <dbReference type="Pfam" id="PF20236"/>
    </source>
</evidence>
<gene>
    <name evidence="2" type="ORF">DFH07DRAFT_763862</name>
</gene>
<evidence type="ECO:0000313" key="2">
    <source>
        <dbReference type="EMBL" id="KAJ7785264.1"/>
    </source>
</evidence>
<reference evidence="2" key="1">
    <citation type="submission" date="2023-03" db="EMBL/GenBank/DDBJ databases">
        <title>Massive genome expansion in bonnet fungi (Mycena s.s.) driven by repeated elements and novel gene families across ecological guilds.</title>
        <authorList>
            <consortium name="Lawrence Berkeley National Laboratory"/>
            <person name="Harder C.B."/>
            <person name="Miyauchi S."/>
            <person name="Viragh M."/>
            <person name="Kuo A."/>
            <person name="Thoen E."/>
            <person name="Andreopoulos B."/>
            <person name="Lu D."/>
            <person name="Skrede I."/>
            <person name="Drula E."/>
            <person name="Henrissat B."/>
            <person name="Morin E."/>
            <person name="Kohler A."/>
            <person name="Barry K."/>
            <person name="LaButti K."/>
            <person name="Morin E."/>
            <person name="Salamov A."/>
            <person name="Lipzen A."/>
            <person name="Mereny Z."/>
            <person name="Hegedus B."/>
            <person name="Baldrian P."/>
            <person name="Stursova M."/>
            <person name="Weitz H."/>
            <person name="Taylor A."/>
            <person name="Grigoriev I.V."/>
            <person name="Nagy L.G."/>
            <person name="Martin F."/>
            <person name="Kauserud H."/>
        </authorList>
    </citation>
    <scope>NUCLEOTIDE SEQUENCE</scope>
    <source>
        <strain evidence="2">CBHHK188m</strain>
    </source>
</reference>
<dbReference type="Proteomes" id="UP001215280">
    <property type="component" value="Unassembled WGS sequence"/>
</dbReference>
<sequence>MSRELTFKSKDILNSHLHAGHSNPYTTSTSSGVLGRKTTTLKTGFLSGSAGKIDWRDKEFKIGGRTKKWRKVESSGGWFTSGREWEWAGYTYTVKHSHHKWTATNSHREVAYFTPYQSHLLRSSEHASLYISPEIQDEHQRVFLILVLLYSETKRQDKQHKTEAHHNLQSGNLIQIGDLKNSPSFSPGVNLS</sequence>
<dbReference type="Pfam" id="PF20236">
    <property type="entry name" value="DUF6593"/>
    <property type="match status" value="1"/>
</dbReference>
<evidence type="ECO:0000313" key="3">
    <source>
        <dbReference type="Proteomes" id="UP001215280"/>
    </source>
</evidence>
<dbReference type="EMBL" id="JARJLG010000001">
    <property type="protein sequence ID" value="KAJ7785264.1"/>
    <property type="molecule type" value="Genomic_DNA"/>
</dbReference>
<feature type="domain" description="DUF6593" evidence="1">
    <location>
        <begin position="13"/>
        <end position="156"/>
    </location>
</feature>
<protein>
    <recommendedName>
        <fullName evidence="1">DUF6593 domain-containing protein</fullName>
    </recommendedName>
</protein>
<keyword evidence="3" id="KW-1185">Reference proteome</keyword>
<comment type="caution">
    <text evidence="2">The sequence shown here is derived from an EMBL/GenBank/DDBJ whole genome shotgun (WGS) entry which is preliminary data.</text>
</comment>
<organism evidence="2 3">
    <name type="scientific">Mycena maculata</name>
    <dbReference type="NCBI Taxonomy" id="230809"/>
    <lineage>
        <taxon>Eukaryota</taxon>
        <taxon>Fungi</taxon>
        <taxon>Dikarya</taxon>
        <taxon>Basidiomycota</taxon>
        <taxon>Agaricomycotina</taxon>
        <taxon>Agaricomycetes</taxon>
        <taxon>Agaricomycetidae</taxon>
        <taxon>Agaricales</taxon>
        <taxon>Marasmiineae</taxon>
        <taxon>Mycenaceae</taxon>
        <taxon>Mycena</taxon>
    </lineage>
</organism>
<dbReference type="AlphaFoldDB" id="A0AAD7P2U3"/>
<proteinExistence type="predicted"/>